<dbReference type="RefSeq" id="WP_034291998.1">
    <property type="nucleotide sequence ID" value="NZ_CP091519.2"/>
</dbReference>
<dbReference type="GO" id="GO:0010608">
    <property type="term" value="P:post-transcriptional regulation of gene expression"/>
    <property type="evidence" value="ECO:0007669"/>
    <property type="project" value="InterPro"/>
</dbReference>
<gene>
    <name evidence="6" type="ORF">NCTC10283_02697</name>
</gene>
<keyword evidence="1" id="KW-0963">Cytoplasm</keyword>
<keyword evidence="2" id="KW-0694">RNA-binding</keyword>
<protein>
    <submittedName>
        <fullName evidence="6">ProP expression regulator</fullName>
    </submittedName>
</protein>
<dbReference type="Gene3D" id="1.10.1710.10">
    <property type="entry name" value="ProQ/FinO domain"/>
    <property type="match status" value="1"/>
</dbReference>
<evidence type="ECO:0000256" key="3">
    <source>
        <dbReference type="ARBA" id="ARBA00023186"/>
    </source>
</evidence>
<evidence type="ECO:0000256" key="1">
    <source>
        <dbReference type="ARBA" id="ARBA00022490"/>
    </source>
</evidence>
<dbReference type="Pfam" id="PF04352">
    <property type="entry name" value="ProQ"/>
    <property type="match status" value="1"/>
</dbReference>
<feature type="domain" description="ProQ/FinO" evidence="5">
    <location>
        <begin position="19"/>
        <end position="128"/>
    </location>
</feature>
<dbReference type="EMBL" id="UFSO01000003">
    <property type="protein sequence ID" value="SSY81132.1"/>
    <property type="molecule type" value="Genomic_DNA"/>
</dbReference>
<reference evidence="6 7" key="1">
    <citation type="submission" date="2018-06" db="EMBL/GenBank/DDBJ databases">
        <authorList>
            <consortium name="Pathogen Informatics"/>
            <person name="Doyle S."/>
        </authorList>
    </citation>
    <scope>NUCLEOTIDE SEQUENCE [LARGE SCALE GENOMIC DNA]</scope>
    <source>
        <strain evidence="6 7">NCTC10283</strain>
    </source>
</reference>
<dbReference type="GO" id="GO:0034057">
    <property type="term" value="F:RNA strand-exchange activity"/>
    <property type="evidence" value="ECO:0007669"/>
    <property type="project" value="InterPro"/>
</dbReference>
<keyword evidence="7" id="KW-1185">Reference proteome</keyword>
<dbReference type="GO" id="GO:0033592">
    <property type="term" value="F:RNA strand annealing activity"/>
    <property type="evidence" value="ECO:0007669"/>
    <property type="project" value="InterPro"/>
</dbReference>
<accession>A0A376BVU5</accession>
<evidence type="ECO:0000256" key="4">
    <source>
        <dbReference type="SAM" id="MobiDB-lite"/>
    </source>
</evidence>
<dbReference type="STRING" id="1120980.GCA_000745955_00875"/>
<dbReference type="InterPro" id="IPR016103">
    <property type="entry name" value="ProQ/FinO"/>
</dbReference>
<feature type="compositionally biased region" description="Basic and acidic residues" evidence="4">
    <location>
        <begin position="116"/>
        <end position="133"/>
    </location>
</feature>
<feature type="compositionally biased region" description="Polar residues" evidence="4">
    <location>
        <begin position="134"/>
        <end position="149"/>
    </location>
</feature>
<evidence type="ECO:0000256" key="2">
    <source>
        <dbReference type="ARBA" id="ARBA00022884"/>
    </source>
</evidence>
<dbReference type="SUPFAM" id="SSF48657">
    <property type="entry name" value="FinO-like"/>
    <property type="match status" value="1"/>
</dbReference>
<evidence type="ECO:0000259" key="5">
    <source>
        <dbReference type="SMART" id="SM00945"/>
    </source>
</evidence>
<dbReference type="Proteomes" id="UP000254209">
    <property type="component" value="Unassembled WGS sequence"/>
</dbReference>
<organism evidence="6 7">
    <name type="scientific">Alysiella crassa</name>
    <dbReference type="NCBI Taxonomy" id="153491"/>
    <lineage>
        <taxon>Bacteria</taxon>
        <taxon>Pseudomonadati</taxon>
        <taxon>Pseudomonadota</taxon>
        <taxon>Betaproteobacteria</taxon>
        <taxon>Neisseriales</taxon>
        <taxon>Neisseriaceae</taxon>
        <taxon>Alysiella</taxon>
    </lineage>
</organism>
<dbReference type="AlphaFoldDB" id="A0A376BVU5"/>
<dbReference type="PANTHER" id="PTHR38106">
    <property type="entry name" value="RNA CHAPERONE PROQ"/>
    <property type="match status" value="1"/>
</dbReference>
<evidence type="ECO:0000313" key="7">
    <source>
        <dbReference type="Proteomes" id="UP000254209"/>
    </source>
</evidence>
<feature type="region of interest" description="Disordered" evidence="4">
    <location>
        <begin position="116"/>
        <end position="149"/>
    </location>
</feature>
<dbReference type="SMART" id="SM00945">
    <property type="entry name" value="ProQ"/>
    <property type="match status" value="1"/>
</dbReference>
<dbReference type="GO" id="GO:0005829">
    <property type="term" value="C:cytosol"/>
    <property type="evidence" value="ECO:0007669"/>
    <property type="project" value="TreeGrafter"/>
</dbReference>
<dbReference type="InterPro" id="IPR023529">
    <property type="entry name" value="ProQ"/>
</dbReference>
<keyword evidence="3" id="KW-0143">Chaperone</keyword>
<sequence>MTQETALGAALKQAVQNMSKRQQTELIADYIYKKFDVFSKFKPLAVGIEQELVAALPQFDAELIKRVLFNHCRRPKYLKSVARGGKRFNLAGRFQGEVSAEEQQLALSNPSVKEALEKQAAKRAEHAAKKATENQEATNNTQPENTATE</sequence>
<proteinExistence type="predicted"/>
<dbReference type="OrthoDB" id="9180746at2"/>
<dbReference type="PANTHER" id="PTHR38106:SF1">
    <property type="entry name" value="RNA CHAPERONE PROQ"/>
    <property type="match status" value="1"/>
</dbReference>
<evidence type="ECO:0000313" key="6">
    <source>
        <dbReference type="EMBL" id="SSY81132.1"/>
    </source>
</evidence>
<dbReference type="InterPro" id="IPR036442">
    <property type="entry name" value="ProQ/FinO_sf"/>
</dbReference>
<name>A0A376BVU5_9NEIS</name>